<keyword evidence="2" id="KW-1003">Cell membrane</keyword>
<comment type="subcellular location">
    <subcellularLocation>
        <location evidence="1">Cell membrane</location>
        <topology evidence="1">Single-pass membrane protein</topology>
    </subcellularLocation>
</comment>
<evidence type="ECO:0000259" key="7">
    <source>
        <dbReference type="Pfam" id="PF04024"/>
    </source>
</evidence>
<sequence length="141" mass="16077">MRKLYRSRSNKKVAGVLGGLGNYFKIDPTIIRLLFLVIFFITAIFPLLIAYIIAAIVIPIEPASHAHKKYKRLYRSRKNKFIAGVLAGIAEFFKIDPTIVRLLFIVIMIITGFAPMIFVYIVAWIIVPEKPGKNIEIEINE</sequence>
<dbReference type="InterPro" id="IPR007168">
    <property type="entry name" value="Phageshock_PspC_N"/>
</dbReference>
<keyword evidence="3 6" id="KW-0812">Transmembrane</keyword>
<dbReference type="InterPro" id="IPR052027">
    <property type="entry name" value="PspC"/>
</dbReference>
<feature type="transmembrane region" description="Helical" evidence="6">
    <location>
        <begin position="30"/>
        <end position="58"/>
    </location>
</feature>
<dbReference type="PANTHER" id="PTHR33885:SF3">
    <property type="entry name" value="PHAGE SHOCK PROTEIN C"/>
    <property type="match status" value="1"/>
</dbReference>
<accession>A0A0F8ZVC3</accession>
<dbReference type="Pfam" id="PF04024">
    <property type="entry name" value="PspC"/>
    <property type="match status" value="2"/>
</dbReference>
<keyword evidence="5 6" id="KW-0472">Membrane</keyword>
<feature type="domain" description="Phage shock protein PspC N-terminal" evidence="7">
    <location>
        <begin position="2"/>
        <end position="60"/>
    </location>
</feature>
<evidence type="ECO:0000256" key="6">
    <source>
        <dbReference type="SAM" id="Phobius"/>
    </source>
</evidence>
<dbReference type="PANTHER" id="PTHR33885">
    <property type="entry name" value="PHAGE SHOCK PROTEIN C"/>
    <property type="match status" value="1"/>
</dbReference>
<feature type="transmembrane region" description="Helical" evidence="6">
    <location>
        <begin position="101"/>
        <end position="127"/>
    </location>
</feature>
<dbReference type="EMBL" id="LAZR01058234">
    <property type="protein sequence ID" value="KKK70344.1"/>
    <property type="molecule type" value="Genomic_DNA"/>
</dbReference>
<comment type="caution">
    <text evidence="8">The sequence shown here is derived from an EMBL/GenBank/DDBJ whole genome shotgun (WGS) entry which is preliminary data.</text>
</comment>
<organism evidence="8">
    <name type="scientific">marine sediment metagenome</name>
    <dbReference type="NCBI Taxonomy" id="412755"/>
    <lineage>
        <taxon>unclassified sequences</taxon>
        <taxon>metagenomes</taxon>
        <taxon>ecological metagenomes</taxon>
    </lineage>
</organism>
<evidence type="ECO:0000256" key="5">
    <source>
        <dbReference type="ARBA" id="ARBA00023136"/>
    </source>
</evidence>
<protein>
    <recommendedName>
        <fullName evidence="7">Phage shock protein PspC N-terminal domain-containing protein</fullName>
    </recommendedName>
</protein>
<keyword evidence="4 6" id="KW-1133">Transmembrane helix</keyword>
<gene>
    <name evidence="8" type="ORF">LCGC14_2924950</name>
</gene>
<evidence type="ECO:0000256" key="1">
    <source>
        <dbReference type="ARBA" id="ARBA00004162"/>
    </source>
</evidence>
<evidence type="ECO:0000256" key="3">
    <source>
        <dbReference type="ARBA" id="ARBA00022692"/>
    </source>
</evidence>
<proteinExistence type="predicted"/>
<dbReference type="GO" id="GO:0005886">
    <property type="term" value="C:plasma membrane"/>
    <property type="evidence" value="ECO:0007669"/>
    <property type="project" value="UniProtKB-SubCell"/>
</dbReference>
<feature type="domain" description="Phage shock protein PspC N-terminal" evidence="7">
    <location>
        <begin position="71"/>
        <end position="130"/>
    </location>
</feature>
<evidence type="ECO:0000313" key="8">
    <source>
        <dbReference type="EMBL" id="KKK70344.1"/>
    </source>
</evidence>
<dbReference type="AlphaFoldDB" id="A0A0F8ZVC3"/>
<evidence type="ECO:0000256" key="4">
    <source>
        <dbReference type="ARBA" id="ARBA00022989"/>
    </source>
</evidence>
<evidence type="ECO:0000256" key="2">
    <source>
        <dbReference type="ARBA" id="ARBA00022475"/>
    </source>
</evidence>
<name>A0A0F8ZVC3_9ZZZZ</name>
<reference evidence="8" key="1">
    <citation type="journal article" date="2015" name="Nature">
        <title>Complex archaea that bridge the gap between prokaryotes and eukaryotes.</title>
        <authorList>
            <person name="Spang A."/>
            <person name="Saw J.H."/>
            <person name="Jorgensen S.L."/>
            <person name="Zaremba-Niedzwiedzka K."/>
            <person name="Martijn J."/>
            <person name="Lind A.E."/>
            <person name="van Eijk R."/>
            <person name="Schleper C."/>
            <person name="Guy L."/>
            <person name="Ettema T.J."/>
        </authorList>
    </citation>
    <scope>NUCLEOTIDE SEQUENCE</scope>
</reference>